<accession>A0ABR4BG92</accession>
<dbReference type="InterPro" id="IPR027417">
    <property type="entry name" value="P-loop_NTPase"/>
</dbReference>
<dbReference type="InterPro" id="IPR053137">
    <property type="entry name" value="NLR-like"/>
</dbReference>
<dbReference type="PRINTS" id="PR00364">
    <property type="entry name" value="DISEASERSIST"/>
</dbReference>
<gene>
    <name evidence="2" type="ORF">ABVK25_003688</name>
</gene>
<organism evidence="2 3">
    <name type="scientific">Lepraria finkii</name>
    <dbReference type="NCBI Taxonomy" id="1340010"/>
    <lineage>
        <taxon>Eukaryota</taxon>
        <taxon>Fungi</taxon>
        <taxon>Dikarya</taxon>
        <taxon>Ascomycota</taxon>
        <taxon>Pezizomycotina</taxon>
        <taxon>Lecanoromycetes</taxon>
        <taxon>OSLEUM clade</taxon>
        <taxon>Lecanoromycetidae</taxon>
        <taxon>Lecanorales</taxon>
        <taxon>Lecanorineae</taxon>
        <taxon>Stereocaulaceae</taxon>
        <taxon>Lepraria</taxon>
    </lineage>
</organism>
<reference evidence="2 3" key="1">
    <citation type="submission" date="2024-09" db="EMBL/GenBank/DDBJ databases">
        <title>Rethinking Asexuality: The Enigmatic Case of Functional Sexual Genes in Lepraria (Stereocaulaceae).</title>
        <authorList>
            <person name="Doellman M."/>
            <person name="Sun Y."/>
            <person name="Barcenas-Pena A."/>
            <person name="Lumbsch H.T."/>
            <person name="Grewe F."/>
        </authorList>
    </citation>
    <scope>NUCLEOTIDE SEQUENCE [LARGE SCALE GENOMIC DNA]</scope>
    <source>
        <strain evidence="2 3">Grewe 0041</strain>
    </source>
</reference>
<dbReference type="InterPro" id="IPR019734">
    <property type="entry name" value="TPR_rpt"/>
</dbReference>
<dbReference type="InterPro" id="IPR002182">
    <property type="entry name" value="NB-ARC"/>
</dbReference>
<protein>
    <recommendedName>
        <fullName evidence="1">NB-ARC domain-containing protein</fullName>
    </recommendedName>
</protein>
<evidence type="ECO:0000259" key="1">
    <source>
        <dbReference type="Pfam" id="PF00931"/>
    </source>
</evidence>
<dbReference type="Gene3D" id="3.40.50.300">
    <property type="entry name" value="P-loop containing nucleotide triphosphate hydrolases"/>
    <property type="match status" value="1"/>
</dbReference>
<dbReference type="InterPro" id="IPR011990">
    <property type="entry name" value="TPR-like_helical_dom_sf"/>
</dbReference>
<name>A0ABR4BG92_9LECA</name>
<sequence>MQTDHTITERKFDGTYNTNGGPQFLGNSLNTNGGPMYIDSSPDNRLPASVCELPDFLLSPYFTGRGDELLQIDRTFSTSSGNPPARCVIHGMPGVGKTQLALKFATLAFQNRQYPYVFWVSGVSVEKLSQDVSKMVDLVRLPGRHTLNQASRLTAARAWLEDSTAVRSWLVVLDNVSEETAITILRDFLPRENCNGRLLITTRIAAIVERFTASGTLSQLALQPPGISHAVAMLVAGAHLEQEDRERPSYITIEHLVQSVGNLPLAIDQAASYMRETRSSPQEVLDVYNSEEVSEILLWENDLSRYEEKSVVATFTPALSRIQQTAPDAVILLRLLCFCDPEAIPISIFEHGYDTLYQGDRYGSSQAQAVDKLKGVRGFRQSWKRVSNALRRKSRHNTVQAQGGQKLEAVRDLFLSRLRLSRAIQEVQRLSLVAYALEGGDRIIRIHDLVHLLLRSKLMTNTERGQWLEIAIHIVCKAFEGIGDHRSPQNWSQCSRFISHIESLEKFAEQYRLKSKELLGASTWAAVYLEKCGLYEKAVTLNKRTLEQKESILGKKHPDTLASMNNLAVVLRSQGKYEEAEEIHRQTLALRDSVLGKKYPDTLASMNNLALVLDSQGKYEEAEEIHRQTLALRDSVLGKKHPDTLASMNNLALVLESQGKYEEAEEIPPQTLA</sequence>
<proteinExistence type="predicted"/>
<dbReference type="Pfam" id="PF13424">
    <property type="entry name" value="TPR_12"/>
    <property type="match status" value="1"/>
</dbReference>
<keyword evidence="3" id="KW-1185">Reference proteome</keyword>
<comment type="caution">
    <text evidence="2">The sequence shown here is derived from an EMBL/GenBank/DDBJ whole genome shotgun (WGS) entry which is preliminary data.</text>
</comment>
<dbReference type="Proteomes" id="UP001590951">
    <property type="component" value="Unassembled WGS sequence"/>
</dbReference>
<dbReference type="PANTHER" id="PTHR46082:SF6">
    <property type="entry name" value="AAA+ ATPASE DOMAIN-CONTAINING PROTEIN-RELATED"/>
    <property type="match status" value="1"/>
</dbReference>
<dbReference type="SUPFAM" id="SSF48452">
    <property type="entry name" value="TPR-like"/>
    <property type="match status" value="1"/>
</dbReference>
<dbReference type="Pfam" id="PF00931">
    <property type="entry name" value="NB-ARC"/>
    <property type="match status" value="1"/>
</dbReference>
<dbReference type="Gene3D" id="1.25.40.10">
    <property type="entry name" value="Tetratricopeptide repeat domain"/>
    <property type="match status" value="1"/>
</dbReference>
<evidence type="ECO:0000313" key="2">
    <source>
        <dbReference type="EMBL" id="KAL2056046.1"/>
    </source>
</evidence>
<evidence type="ECO:0000313" key="3">
    <source>
        <dbReference type="Proteomes" id="UP001590951"/>
    </source>
</evidence>
<dbReference type="PANTHER" id="PTHR46082">
    <property type="entry name" value="ATP/GTP-BINDING PROTEIN-RELATED"/>
    <property type="match status" value="1"/>
</dbReference>
<dbReference type="SMART" id="SM00028">
    <property type="entry name" value="TPR"/>
    <property type="match status" value="2"/>
</dbReference>
<dbReference type="Pfam" id="PF13374">
    <property type="entry name" value="TPR_10"/>
    <property type="match status" value="1"/>
</dbReference>
<feature type="domain" description="NB-ARC" evidence="1">
    <location>
        <begin position="87"/>
        <end position="213"/>
    </location>
</feature>
<dbReference type="SUPFAM" id="SSF52540">
    <property type="entry name" value="P-loop containing nucleoside triphosphate hydrolases"/>
    <property type="match status" value="1"/>
</dbReference>
<dbReference type="EMBL" id="JBHFEH010000009">
    <property type="protein sequence ID" value="KAL2056046.1"/>
    <property type="molecule type" value="Genomic_DNA"/>
</dbReference>